<evidence type="ECO:0000313" key="3">
    <source>
        <dbReference type="Proteomes" id="UP000471120"/>
    </source>
</evidence>
<dbReference type="Gene3D" id="3.20.20.80">
    <property type="entry name" value="Glycosidases"/>
    <property type="match status" value="1"/>
</dbReference>
<evidence type="ECO:0000256" key="1">
    <source>
        <dbReference type="SAM" id="MobiDB-lite"/>
    </source>
</evidence>
<dbReference type="InterPro" id="IPR051923">
    <property type="entry name" value="Glycosyl_Hydrolase_39"/>
</dbReference>
<evidence type="ECO:0000313" key="2">
    <source>
        <dbReference type="EMBL" id="TXG90111.1"/>
    </source>
</evidence>
<evidence type="ECO:0008006" key="4">
    <source>
        <dbReference type="Google" id="ProtNLM"/>
    </source>
</evidence>
<organism evidence="2 3">
    <name type="scientific">Rhodococcus rhodnii</name>
    <dbReference type="NCBI Taxonomy" id="38312"/>
    <lineage>
        <taxon>Bacteria</taxon>
        <taxon>Bacillati</taxon>
        <taxon>Actinomycetota</taxon>
        <taxon>Actinomycetes</taxon>
        <taxon>Mycobacteriales</taxon>
        <taxon>Nocardiaceae</taxon>
        <taxon>Rhodococcus</taxon>
    </lineage>
</organism>
<dbReference type="PROSITE" id="PS51318">
    <property type="entry name" value="TAT"/>
    <property type="match status" value="1"/>
</dbReference>
<dbReference type="AlphaFoldDB" id="A0A6P2CEH3"/>
<dbReference type="InterPro" id="IPR017853">
    <property type="entry name" value="GH"/>
</dbReference>
<dbReference type="PANTHER" id="PTHR12631:SF10">
    <property type="entry name" value="BETA-XYLOSIDASE-LIKE PROTEIN-RELATED"/>
    <property type="match status" value="1"/>
</dbReference>
<proteinExistence type="predicted"/>
<accession>A0A6P2CEH3</accession>
<dbReference type="EMBL" id="QRCM01000001">
    <property type="protein sequence ID" value="TXG90111.1"/>
    <property type="molecule type" value="Genomic_DNA"/>
</dbReference>
<protein>
    <recommendedName>
        <fullName evidence="4">Beta-xylosidase</fullName>
    </recommendedName>
</protein>
<gene>
    <name evidence="2" type="ORF">DW322_07630</name>
</gene>
<dbReference type="Proteomes" id="UP000471120">
    <property type="component" value="Unassembled WGS sequence"/>
</dbReference>
<name>A0A6P2CEH3_9NOCA</name>
<dbReference type="InterPro" id="IPR006311">
    <property type="entry name" value="TAT_signal"/>
</dbReference>
<sequence length="401" mass="42722">MTAVTEDRSPSSNPFSSDDEFDSDVVCPSTAVRSTNANREGSVSHTPLSRRRFLRVGAASTVAAGLAATTSTACRGAEIGPVTTPADSVVWGVSTDANTIRKDREALRAWFDRAAALPISSCRTVADWWLIEDRPGVRDWTSLDMVVDECRGRGLAMTVTVAYAPEWARDPEDRGPRNTAPGREYVTAWAEFCRAVARRVPADSTIEIWNEPNLSAYWGPVQSPVRYGELLKAAHRAVKDAAPGMPVVAGSLGPAATVGTASMSPPDFAGALYDAGFQPYFDALSVHPYTGAQLPSASGAASAVRAGLYPLRDVMVAAGDGSKPILLTEFGTPTGGFDSVGVAEQSAHLLDAMTLWRLLPFVSAAYLYTVDDRDSRSVDREGHFGVYFSDGTPKPSLAALQ</sequence>
<reference evidence="2 3" key="1">
    <citation type="submission" date="2018-07" db="EMBL/GenBank/DDBJ databases">
        <title>Genome sequence of Rhodococcus rhodnii ATCC 35071 from Rhodnius prolixus.</title>
        <authorList>
            <person name="Patel V."/>
            <person name="Vogel K.J."/>
        </authorList>
    </citation>
    <scope>NUCLEOTIDE SEQUENCE [LARGE SCALE GENOMIC DNA]</scope>
    <source>
        <strain evidence="2 3">ATCC 35071</strain>
    </source>
</reference>
<dbReference type="SUPFAM" id="SSF51445">
    <property type="entry name" value="(Trans)glycosidases"/>
    <property type="match status" value="1"/>
</dbReference>
<feature type="region of interest" description="Disordered" evidence="1">
    <location>
        <begin position="1"/>
        <end position="24"/>
    </location>
</feature>
<comment type="caution">
    <text evidence="2">The sequence shown here is derived from an EMBL/GenBank/DDBJ whole genome shotgun (WGS) entry which is preliminary data.</text>
</comment>
<dbReference type="GO" id="GO:0004553">
    <property type="term" value="F:hydrolase activity, hydrolyzing O-glycosyl compounds"/>
    <property type="evidence" value="ECO:0007669"/>
    <property type="project" value="TreeGrafter"/>
</dbReference>
<dbReference type="PANTHER" id="PTHR12631">
    <property type="entry name" value="ALPHA-L-IDURONIDASE"/>
    <property type="match status" value="1"/>
</dbReference>